<dbReference type="GeneID" id="64628593"/>
<dbReference type="AlphaFoldDB" id="A0A9P7EKG8"/>
<dbReference type="EMBL" id="JABBWG010000004">
    <property type="protein sequence ID" value="KAG1823632.1"/>
    <property type="molecule type" value="Genomic_DNA"/>
</dbReference>
<dbReference type="Proteomes" id="UP000807769">
    <property type="component" value="Unassembled WGS sequence"/>
</dbReference>
<keyword evidence="3" id="KW-1185">Reference proteome</keyword>
<dbReference type="InterPro" id="IPR032675">
    <property type="entry name" value="LRR_dom_sf"/>
</dbReference>
<evidence type="ECO:0000256" key="1">
    <source>
        <dbReference type="SAM" id="MobiDB-lite"/>
    </source>
</evidence>
<gene>
    <name evidence="2" type="ORF">BJ212DRAFT_1325680</name>
</gene>
<comment type="caution">
    <text evidence="2">The sequence shown here is derived from an EMBL/GenBank/DDBJ whole genome shotgun (WGS) entry which is preliminary data.</text>
</comment>
<accession>A0A9P7EKG8</accession>
<name>A0A9P7EKG8_9AGAM</name>
<dbReference type="RefSeq" id="XP_041197692.1">
    <property type="nucleotide sequence ID" value="XM_041334576.1"/>
</dbReference>
<evidence type="ECO:0000313" key="3">
    <source>
        <dbReference type="Proteomes" id="UP000807769"/>
    </source>
</evidence>
<evidence type="ECO:0008006" key="4">
    <source>
        <dbReference type="Google" id="ProtNLM"/>
    </source>
</evidence>
<proteinExistence type="predicted"/>
<dbReference type="Gene3D" id="3.80.10.10">
    <property type="entry name" value="Ribonuclease Inhibitor"/>
    <property type="match status" value="1"/>
</dbReference>
<protein>
    <recommendedName>
        <fullName evidence="4">F-box domain-containing protein</fullName>
    </recommendedName>
</protein>
<feature type="region of interest" description="Disordered" evidence="1">
    <location>
        <begin position="573"/>
        <end position="616"/>
    </location>
</feature>
<sequence>MEAEYPPNSDDPQCETYLHQEAHIGQEESDVPPSSSLPASTRCLIVISELRLKIFQLVHDTFTGVSKNNNKTLLALALTCKLFTGPALDLLWQDLRGLAPLIRCLPQSLWKVTGKLELQRTMTFDDWSIFCKYNHRVRSLNTAVYETVRLPLDIEIWRALSYPPFSLPLLPNLTSLTWGEYNNETFPYVYLFVTPKLMTLDMVRMGPGTSTFGPSEQSMLSCISMLCPSISHFRFGFYGKDTSTTLQSWSHLKSVKTEQISEAAILHLSKLPLLRVLDFKLPSIPMSANTQKLLQRSVFCAIEELGVECEESLALLDAFFEKLCIAPKAISCVVTDGVDSIPALPGLISRLSNACAHSSLEQVRLSISDLAVDPDASIGAASFQPLFAFRNLRRLNVEADCNVRLNDTVLLQMAKAWPLLERLFFRPYCHLSHDVTPHAFVSLLQHCPCLVSVSVFINWSTIDGREISPVIPYQGFAHKALSEASFGSPRIRHPTRIAAFISAIALNVESIEAWDPDYYDVHPGFEKYSTRWKLVDHLVKSFSMVREQERRTKLNGDAGDEEFRGSYDHYGVVQPAQETENGEATVGDDHGESSGEDSGSGYEYVPYEEQVTPEEE</sequence>
<reference evidence="2" key="1">
    <citation type="journal article" date="2020" name="New Phytol.">
        <title>Comparative genomics reveals dynamic genome evolution in host specialist ectomycorrhizal fungi.</title>
        <authorList>
            <person name="Lofgren L.A."/>
            <person name="Nguyen N.H."/>
            <person name="Vilgalys R."/>
            <person name="Ruytinx J."/>
            <person name="Liao H.L."/>
            <person name="Branco S."/>
            <person name="Kuo A."/>
            <person name="LaButti K."/>
            <person name="Lipzen A."/>
            <person name="Andreopoulos W."/>
            <person name="Pangilinan J."/>
            <person name="Riley R."/>
            <person name="Hundley H."/>
            <person name="Na H."/>
            <person name="Barry K."/>
            <person name="Grigoriev I.V."/>
            <person name="Stajich J.E."/>
            <person name="Kennedy P.G."/>
        </authorList>
    </citation>
    <scope>NUCLEOTIDE SEQUENCE</scope>
    <source>
        <strain evidence="2">MN1</strain>
    </source>
</reference>
<evidence type="ECO:0000313" key="2">
    <source>
        <dbReference type="EMBL" id="KAG1823632.1"/>
    </source>
</evidence>
<dbReference type="OrthoDB" id="3255541at2759"/>
<organism evidence="2 3">
    <name type="scientific">Suillus subaureus</name>
    <dbReference type="NCBI Taxonomy" id="48587"/>
    <lineage>
        <taxon>Eukaryota</taxon>
        <taxon>Fungi</taxon>
        <taxon>Dikarya</taxon>
        <taxon>Basidiomycota</taxon>
        <taxon>Agaricomycotina</taxon>
        <taxon>Agaricomycetes</taxon>
        <taxon>Agaricomycetidae</taxon>
        <taxon>Boletales</taxon>
        <taxon>Suillineae</taxon>
        <taxon>Suillaceae</taxon>
        <taxon>Suillus</taxon>
    </lineage>
</organism>